<evidence type="ECO:0000256" key="4">
    <source>
        <dbReference type="ARBA" id="ARBA00023066"/>
    </source>
</evidence>
<evidence type="ECO:0000256" key="2">
    <source>
        <dbReference type="ARBA" id="ARBA00022793"/>
    </source>
</evidence>
<comment type="similarity">
    <text evidence="10">Belongs to the prokaryotic AdoMetDC family. Type 2 subfamily.</text>
</comment>
<dbReference type="STRING" id="437900.GCA_001940335_03234"/>
<evidence type="ECO:0000256" key="10">
    <source>
        <dbReference type="HAMAP-Rule" id="MF_00465"/>
    </source>
</evidence>
<comment type="pathway">
    <text evidence="10">Amine and polyamine biosynthesis; S-adenosylmethioninamine biosynthesis; S-adenosylmethioninamine from S-adenosyl-L-methionine: step 1/1.</text>
</comment>
<feature type="modified residue" description="Pyruvic acid (Ser); by autocatalysis" evidence="10">
    <location>
        <position position="178"/>
    </location>
</feature>
<evidence type="ECO:0000256" key="3">
    <source>
        <dbReference type="ARBA" id="ARBA00022813"/>
    </source>
</evidence>
<dbReference type="HAMAP" id="MF_00465">
    <property type="entry name" value="AdoMetDC_2"/>
    <property type="match status" value="1"/>
</dbReference>
<keyword evidence="3 10" id="KW-0068">Autocatalytic cleavage</keyword>
<dbReference type="SUPFAM" id="SSF56276">
    <property type="entry name" value="S-adenosylmethionine decarboxylase"/>
    <property type="match status" value="1"/>
</dbReference>
<feature type="active site" description="Proton acceptor; for processing activity" evidence="10">
    <location>
        <position position="183"/>
    </location>
</feature>
<evidence type="ECO:0000256" key="8">
    <source>
        <dbReference type="ARBA" id="ARBA00023270"/>
    </source>
</evidence>
<dbReference type="GO" id="GO:0005829">
    <property type="term" value="C:cytosol"/>
    <property type="evidence" value="ECO:0007669"/>
    <property type="project" value="TreeGrafter"/>
</dbReference>
<proteinExistence type="inferred from homology"/>
<evidence type="ECO:0000313" key="11">
    <source>
        <dbReference type="EMBL" id="VEV97310.1"/>
    </source>
</evidence>
<feature type="chain" id="PRO_5041492211" description="S-adenosylmethionine decarboxylase alpha chain" evidence="10">
    <location>
        <begin position="178"/>
        <end position="329"/>
    </location>
</feature>
<dbReference type="EMBL" id="LR215729">
    <property type="protein sequence ID" value="VEV97310.1"/>
    <property type="molecule type" value="Genomic_DNA"/>
</dbReference>
<dbReference type="AlphaFoldDB" id="A0A1I7E159"/>
<keyword evidence="9 10" id="KW-0670">Pyruvate</keyword>
<reference evidence="11" key="1">
    <citation type="submission" date="2019-02" db="EMBL/GenBank/DDBJ databases">
        <authorList>
            <consortium name="Genoscope - CEA"/>
            <person name="William W."/>
        </authorList>
    </citation>
    <scope>NUCLEOTIDE SEQUENCE [LARGE SCALE GENOMIC DNA]</scope>
    <source>
        <strain evidence="11">YSy11</strain>
    </source>
</reference>
<feature type="active site" description="Schiff-base intermediate with substrate; via pyruvic acid" evidence="10">
    <location>
        <position position="178"/>
    </location>
</feature>
<keyword evidence="5 10" id="KW-0620">Polyamine biosynthesis</keyword>
<name>A0A1I7E159_9PSED</name>
<dbReference type="Pfam" id="PF02675">
    <property type="entry name" value="AdoMet_dc"/>
    <property type="match status" value="1"/>
</dbReference>
<dbReference type="NCBIfam" id="TIGR03331">
    <property type="entry name" value="SAM_DCase_Eco"/>
    <property type="match status" value="1"/>
</dbReference>
<feature type="chain" id="PRO_5041492212" description="S-adenosylmethionine decarboxylase beta chain" evidence="10">
    <location>
        <begin position="1"/>
        <end position="177"/>
    </location>
</feature>
<keyword evidence="6 10" id="KW-0865">Zymogen</keyword>
<dbReference type="InterPro" id="IPR003826">
    <property type="entry name" value="AdoMetDC_fam_prok"/>
</dbReference>
<dbReference type="PANTHER" id="PTHR33866">
    <property type="entry name" value="S-ADENOSYLMETHIONINE DECARBOXYLASE PROENZYME"/>
    <property type="match status" value="1"/>
</dbReference>
<comment type="cofactor">
    <cofactor evidence="10">
        <name>pyruvate</name>
        <dbReference type="ChEBI" id="CHEBI:15361"/>
    </cofactor>
    <text evidence="10">Binds 1 pyruvoyl group covalently per subunit.</text>
</comment>
<dbReference type="InterPro" id="IPR016067">
    <property type="entry name" value="S-AdoMet_deCO2ase_core"/>
</dbReference>
<keyword evidence="2 10" id="KW-0210">Decarboxylase</keyword>
<gene>
    <name evidence="10 11" type="primary">speD</name>
    <name evidence="11" type="ORF">PMYSY11_2264</name>
</gene>
<evidence type="ECO:0000256" key="9">
    <source>
        <dbReference type="ARBA" id="ARBA00023317"/>
    </source>
</evidence>
<dbReference type="InterPro" id="IPR009165">
    <property type="entry name" value="S-AdoMet_deCO2ase_bac"/>
</dbReference>
<comment type="PTM">
    <text evidence="10">Is synthesized initially as an inactive proenzyme. Formation of the active enzyme involves a self-maturation process in which the active site pyruvoyl group is generated from an internal serine residue via an autocatalytic post-translational modification. Two non-identical subunits are generated from the proenzyme in this reaction, and the pyruvate is formed at the N-terminus of the alpha chain, which is derived from the carboxyl end of the proenzyme. The post-translation cleavage follows an unusual pathway, termed non-hydrolytic serinolysis, in which the side chain hydroxyl group of the serine supplies its oxygen atom to form the C-terminus of the beta chain, while the remainder of the serine residue undergoes an oxidative deamination to produce ammonia and the pyruvoyl group blocking the N-terminus of the alpha chain.</text>
</comment>
<evidence type="ECO:0000256" key="6">
    <source>
        <dbReference type="ARBA" id="ARBA00023145"/>
    </source>
</evidence>
<feature type="site" description="Cleavage (non-hydrolytic); by autolysis" evidence="10">
    <location>
        <begin position="177"/>
        <end position="178"/>
    </location>
</feature>
<dbReference type="GO" id="GO:0004014">
    <property type="term" value="F:adenosylmethionine decarboxylase activity"/>
    <property type="evidence" value="ECO:0007669"/>
    <property type="project" value="UniProtKB-UniRule"/>
</dbReference>
<accession>A0A1I7E159</accession>
<dbReference type="EC" id="4.1.1.50" evidence="10"/>
<keyword evidence="7 10" id="KW-0456">Lyase</keyword>
<evidence type="ECO:0000256" key="5">
    <source>
        <dbReference type="ARBA" id="ARBA00023115"/>
    </source>
</evidence>
<dbReference type="PANTHER" id="PTHR33866:SF1">
    <property type="entry name" value="S-ADENOSYLMETHIONINE DECARBOXYLASE PROENZYME"/>
    <property type="match status" value="1"/>
</dbReference>
<comment type="subunit">
    <text evidence="10">Heterooctamer of four alpha and four beta chains arranged as a tetramer of alpha/beta heterodimers.</text>
</comment>
<comment type="function">
    <text evidence="10">Catalyzes the decarboxylation of S-adenosylmethionine to S-adenosylmethioninamine (dcAdoMet), the propylamine donor required for the synthesis of the polyamines spermine and spermidine from the diamine putrescine.</text>
</comment>
<sequence length="329" mass="37408">MLHALAGMGINLHNGAPFERSRALGTNNQNRNAKRCKPSYATGYITVDGHARPRGVAAYKESSTTVKSKLKLHGFNNLTKTLSFNIYDICYAETPEDQQAYVQYIDQEYDAERLTQILTDVVDIIGANILNIARQDYDPQGASVTILISEQPVEPTESQIEESPGPLPETILAHLDKSHITVHTYPEIHPVDGIATFRVDIDVSTCGVISPLKALNYLIHQFDSDIVTVDYRVRGFTRDVEGHKHFIDHEINSIQNYLSEDTQSAYQMTDVNVYQENLFHTKMLLKEFDLDNYLFGDATSSLTPEQRQLVEDRVRHEMLEIFYARNLWK</sequence>
<evidence type="ECO:0000256" key="7">
    <source>
        <dbReference type="ARBA" id="ARBA00023239"/>
    </source>
</evidence>
<dbReference type="Gene3D" id="3.60.90.10">
    <property type="entry name" value="S-adenosylmethionine decarboxylase"/>
    <property type="match status" value="1"/>
</dbReference>
<organism evidence="11">
    <name type="scientific">Pseudomonas marincola</name>
    <dbReference type="NCBI Taxonomy" id="437900"/>
    <lineage>
        <taxon>Bacteria</taxon>
        <taxon>Pseudomonadati</taxon>
        <taxon>Pseudomonadota</taxon>
        <taxon>Gammaproteobacteria</taxon>
        <taxon>Pseudomonadales</taxon>
        <taxon>Pseudomonadaceae</taxon>
        <taxon>Pseudomonas</taxon>
    </lineage>
</organism>
<keyword evidence="1 10" id="KW-0949">S-adenosyl-L-methionine</keyword>
<evidence type="ECO:0000256" key="1">
    <source>
        <dbReference type="ARBA" id="ARBA00022691"/>
    </source>
</evidence>
<dbReference type="UniPathway" id="UPA00331">
    <property type="reaction ID" value="UER00451"/>
</dbReference>
<feature type="active site" description="Proton donor; for catalytic activity" evidence="10">
    <location>
        <position position="206"/>
    </location>
</feature>
<keyword evidence="8 10" id="KW-0704">Schiff base</keyword>
<dbReference type="GO" id="GO:0008295">
    <property type="term" value="P:spermidine biosynthetic process"/>
    <property type="evidence" value="ECO:0007669"/>
    <property type="project" value="UniProtKB-UniRule"/>
</dbReference>
<keyword evidence="4 10" id="KW-0745">Spermidine biosynthesis</keyword>
<protein>
    <recommendedName>
        <fullName evidence="10">S-adenosylmethionine decarboxylase proenzyme</fullName>
        <shortName evidence="10">AdoMetDC</shortName>
        <shortName evidence="10">SAMDC</shortName>
        <ecNumber evidence="10">4.1.1.50</ecNumber>
    </recommendedName>
    <component>
        <recommendedName>
            <fullName evidence="10">S-adenosylmethionine decarboxylase beta chain</fullName>
        </recommendedName>
    </component>
    <component>
        <recommendedName>
            <fullName evidence="10">S-adenosylmethionine decarboxylase alpha chain</fullName>
        </recommendedName>
    </component>
</protein>
<comment type="catalytic activity">
    <reaction evidence="10">
        <text>S-adenosyl-L-methionine + H(+) = S-adenosyl 3-(methylsulfanyl)propylamine + CO2</text>
        <dbReference type="Rhea" id="RHEA:15981"/>
        <dbReference type="ChEBI" id="CHEBI:15378"/>
        <dbReference type="ChEBI" id="CHEBI:16526"/>
        <dbReference type="ChEBI" id="CHEBI:57443"/>
        <dbReference type="ChEBI" id="CHEBI:59789"/>
        <dbReference type="EC" id="4.1.1.50"/>
    </reaction>
</comment>